<accession>A0AA46HWY6</accession>
<dbReference type="InterPro" id="IPR047610">
    <property type="entry name" value="ImuA_translesion"/>
</dbReference>
<dbReference type="AlphaFoldDB" id="A0AA46HWY6"/>
<gene>
    <name evidence="1" type="ORF">EV676_102504</name>
</gene>
<evidence type="ECO:0000313" key="1">
    <source>
        <dbReference type="EMBL" id="TCP08991.1"/>
    </source>
</evidence>
<evidence type="ECO:0000313" key="2">
    <source>
        <dbReference type="Proteomes" id="UP000294772"/>
    </source>
</evidence>
<organism evidence="1 2">
    <name type="scientific">Caldimonas thermodepolymerans</name>
    <dbReference type="NCBI Taxonomy" id="215580"/>
    <lineage>
        <taxon>Bacteria</taxon>
        <taxon>Pseudomonadati</taxon>
        <taxon>Pseudomonadota</taxon>
        <taxon>Betaproteobacteria</taxon>
        <taxon>Burkholderiales</taxon>
        <taxon>Sphaerotilaceae</taxon>
        <taxon>Caldimonas</taxon>
    </lineage>
</organism>
<protein>
    <submittedName>
        <fullName evidence="1">Protein ImuA</fullName>
    </submittedName>
</protein>
<dbReference type="SUPFAM" id="SSF52540">
    <property type="entry name" value="P-loop containing nucleoside triphosphate hydrolases"/>
    <property type="match status" value="1"/>
</dbReference>
<reference evidence="1 2" key="1">
    <citation type="submission" date="2019-03" db="EMBL/GenBank/DDBJ databases">
        <title>Genomic Encyclopedia of Type Strains, Phase IV (KMG-IV): sequencing the most valuable type-strain genomes for metagenomic binning, comparative biology and taxonomic classification.</title>
        <authorList>
            <person name="Goeker M."/>
        </authorList>
    </citation>
    <scope>NUCLEOTIDE SEQUENCE [LARGE SCALE GENOMIC DNA]</scope>
    <source>
        <strain evidence="1 2">DSM 15264</strain>
    </source>
</reference>
<dbReference type="InterPro" id="IPR027417">
    <property type="entry name" value="P-loop_NTPase"/>
</dbReference>
<proteinExistence type="predicted"/>
<sequence length="275" mass="28293">MSSTLALAPAEPASSSLSLPADVEALAERGRLWRGHQLGGAGARVLPTGHPVLDRELPGGGWPCQALTELLLPPGAGCEWRLLGPALRALAAEGGACVLVGAPAGLMPHAAGLALAGLDPARLVWVAPGTPEQALWAAEQALHCRDTAAVLLWLPQARVAALRRLQAHAQQADLPLFALRPQQAAQDSSPAPLRLAVAPGAWPWSLQVRVLKRRGPAHEGVLELPALPPRLAGVLAARLRSLAAPPAAPAPSAPNQEARDAVLAGPDRTALSVVA</sequence>
<name>A0AA46HWY6_9BURK</name>
<dbReference type="Gene3D" id="3.40.50.300">
    <property type="entry name" value="P-loop containing nucleotide triphosphate hydrolases"/>
    <property type="match status" value="1"/>
</dbReference>
<dbReference type="NCBIfam" id="NF033429">
    <property type="entry name" value="ImuA_translesion"/>
    <property type="match status" value="1"/>
</dbReference>
<comment type="caution">
    <text evidence="1">The sequence shown here is derived from an EMBL/GenBank/DDBJ whole genome shotgun (WGS) entry which is preliminary data.</text>
</comment>
<dbReference type="Proteomes" id="UP000294772">
    <property type="component" value="Unassembled WGS sequence"/>
</dbReference>
<dbReference type="RefSeq" id="WP_132763960.1">
    <property type="nucleotide sequence ID" value="NZ_CP110416.1"/>
</dbReference>
<dbReference type="EMBL" id="SLXF01000002">
    <property type="protein sequence ID" value="TCP08991.1"/>
    <property type="molecule type" value="Genomic_DNA"/>
</dbReference>